<keyword evidence="2" id="KW-0812">Transmembrane</keyword>
<comment type="caution">
    <text evidence="3">The sequence shown here is derived from an EMBL/GenBank/DDBJ whole genome shotgun (WGS) entry which is preliminary data.</text>
</comment>
<dbReference type="InterPro" id="IPR010897">
    <property type="entry name" value="Spore_II_P"/>
</dbReference>
<feature type="transmembrane region" description="Helical" evidence="2">
    <location>
        <begin position="21"/>
        <end position="39"/>
    </location>
</feature>
<keyword evidence="2" id="KW-0472">Membrane</keyword>
<dbReference type="Proteomes" id="UP001198893">
    <property type="component" value="Unassembled WGS sequence"/>
</dbReference>
<keyword evidence="2" id="KW-1133">Transmembrane helix</keyword>
<dbReference type="EMBL" id="JAJEQW010000001">
    <property type="protein sequence ID" value="MCC2240866.1"/>
    <property type="molecule type" value="Genomic_DNA"/>
</dbReference>
<sequence length="437" mass="49511">MRVYGQRYQGKTEPVRKRKKWYRQSAIALFLLYAFFLMVKAGTGRETLAKCFFSYIQNEISMSMTRQYIPTVAYMAEGRQEQTLSDFLLEKVTDQIPLIGYADTIRTYETTIESSLSEEEIVALEGKDEAEVEARQMAEAASRENQDCIVAEMEQENAQAGADAAAEAAEQPAAPDHTAVSSQPLVEIPREKLNDFDYLIQNFYQVDNTTTINSSQLNAEELLSMDLTIKTPADQPQILIYHTHSQEMFADSDPNDVMTGVMGTGEYLTSLLQEKYGFQVMHHMGQYDVGDRDHAYANAEGPIEQLLAENPSIEVVIDLHRDAVDKHMVREVNGVQMAPIMFFNGLSRTKALGDISYLNNPNLTGNLAFSLQMQIAAAEYYPNLTRPIYLKGYRYNMHFKEKYLLIEMGSYTNTQEEARNAMVPLADLLNRVLHGEK</sequence>
<evidence type="ECO:0000256" key="2">
    <source>
        <dbReference type="SAM" id="Phobius"/>
    </source>
</evidence>
<proteinExistence type="predicted"/>
<feature type="compositionally biased region" description="Low complexity" evidence="1">
    <location>
        <begin position="158"/>
        <end position="176"/>
    </location>
</feature>
<gene>
    <name evidence="3" type="ORF">LKD47_00940</name>
</gene>
<name>A0AAW4WDZ0_9FIRM</name>
<reference evidence="3" key="1">
    <citation type="submission" date="2021-10" db="EMBL/GenBank/DDBJ databases">
        <title>Anaerobic single-cell dispensing facilitates the cultivation of human gut bacteria.</title>
        <authorList>
            <person name="Afrizal A."/>
        </authorList>
    </citation>
    <scope>NUCLEOTIDE SEQUENCE</scope>
    <source>
        <strain evidence="3">CLA-AA-H204</strain>
    </source>
</reference>
<evidence type="ECO:0000313" key="3">
    <source>
        <dbReference type="EMBL" id="MCC2240866.1"/>
    </source>
</evidence>
<feature type="region of interest" description="Disordered" evidence="1">
    <location>
        <begin position="156"/>
        <end position="181"/>
    </location>
</feature>
<protein>
    <submittedName>
        <fullName evidence="3">Stage II sporulation protein P</fullName>
    </submittedName>
</protein>
<evidence type="ECO:0000313" key="4">
    <source>
        <dbReference type="Proteomes" id="UP001198893"/>
    </source>
</evidence>
<evidence type="ECO:0000256" key="1">
    <source>
        <dbReference type="SAM" id="MobiDB-lite"/>
    </source>
</evidence>
<accession>A0AAW4WDZ0</accession>
<organism evidence="3 4">
    <name type="scientific">Roseburia amylophila</name>
    <dbReference type="NCBI Taxonomy" id="2981794"/>
    <lineage>
        <taxon>Bacteria</taxon>
        <taxon>Bacillati</taxon>
        <taxon>Bacillota</taxon>
        <taxon>Clostridia</taxon>
        <taxon>Lachnospirales</taxon>
        <taxon>Lachnospiraceae</taxon>
        <taxon>Roseburia</taxon>
    </lineage>
</organism>
<dbReference type="Pfam" id="PF07454">
    <property type="entry name" value="SpoIIP"/>
    <property type="match status" value="1"/>
</dbReference>
<dbReference type="AlphaFoldDB" id="A0AAW4WDZ0"/>
<dbReference type="RefSeq" id="WP_227709426.1">
    <property type="nucleotide sequence ID" value="NZ_JAJEQW010000001.1"/>
</dbReference>